<dbReference type="Proteomes" id="UP000436088">
    <property type="component" value="Unassembled WGS sequence"/>
</dbReference>
<dbReference type="AlphaFoldDB" id="A0A6A3C2Q6"/>
<name>A0A6A3C2Q6_HIBSY</name>
<sequence>MFFPISSSPVAAEAPYDPFTANTFVPNNRQAFNNGKFVGSESDDQLKSSAGVDKKKVRKPRFAFRTRSPVIYLTMDIVGGNMAQKLLRTTNSQEAIIDAQIKDAM</sequence>
<dbReference type="EMBL" id="VEPZ02000545">
    <property type="protein sequence ID" value="KAE8723134.1"/>
    <property type="molecule type" value="Genomic_DNA"/>
</dbReference>
<comment type="caution">
    <text evidence="1">The sequence shown here is derived from an EMBL/GenBank/DDBJ whole genome shotgun (WGS) entry which is preliminary data.</text>
</comment>
<keyword evidence="2" id="KW-1185">Reference proteome</keyword>
<reference evidence="1" key="1">
    <citation type="submission" date="2019-09" db="EMBL/GenBank/DDBJ databases">
        <title>Draft genome information of white flower Hibiscus syriacus.</title>
        <authorList>
            <person name="Kim Y.-M."/>
        </authorList>
    </citation>
    <scope>NUCLEOTIDE SEQUENCE [LARGE SCALE GENOMIC DNA]</scope>
    <source>
        <strain evidence="1">YM2019G1</strain>
    </source>
</reference>
<evidence type="ECO:0000313" key="2">
    <source>
        <dbReference type="Proteomes" id="UP000436088"/>
    </source>
</evidence>
<accession>A0A6A3C2Q6</accession>
<protein>
    <submittedName>
        <fullName evidence="1">Uncharacterized protein</fullName>
    </submittedName>
</protein>
<proteinExistence type="predicted"/>
<organism evidence="1 2">
    <name type="scientific">Hibiscus syriacus</name>
    <name type="common">Rose of Sharon</name>
    <dbReference type="NCBI Taxonomy" id="106335"/>
    <lineage>
        <taxon>Eukaryota</taxon>
        <taxon>Viridiplantae</taxon>
        <taxon>Streptophyta</taxon>
        <taxon>Embryophyta</taxon>
        <taxon>Tracheophyta</taxon>
        <taxon>Spermatophyta</taxon>
        <taxon>Magnoliopsida</taxon>
        <taxon>eudicotyledons</taxon>
        <taxon>Gunneridae</taxon>
        <taxon>Pentapetalae</taxon>
        <taxon>rosids</taxon>
        <taxon>malvids</taxon>
        <taxon>Malvales</taxon>
        <taxon>Malvaceae</taxon>
        <taxon>Malvoideae</taxon>
        <taxon>Hibiscus</taxon>
    </lineage>
</organism>
<gene>
    <name evidence="1" type="ORF">F3Y22_tig00013040pilonHSYRG00130</name>
</gene>
<evidence type="ECO:0000313" key="1">
    <source>
        <dbReference type="EMBL" id="KAE8723134.1"/>
    </source>
</evidence>